<organism evidence="1 2">
    <name type="scientific">Pelagomonas calceolata</name>
    <dbReference type="NCBI Taxonomy" id="35677"/>
    <lineage>
        <taxon>Eukaryota</taxon>
        <taxon>Sar</taxon>
        <taxon>Stramenopiles</taxon>
        <taxon>Ochrophyta</taxon>
        <taxon>Pelagophyceae</taxon>
        <taxon>Pelagomonadales</taxon>
        <taxon>Pelagomonadaceae</taxon>
        <taxon>Pelagomonas</taxon>
    </lineage>
</organism>
<reference evidence="1" key="1">
    <citation type="submission" date="2021-11" db="EMBL/GenBank/DDBJ databases">
        <authorList>
            <consortium name="Genoscope - CEA"/>
            <person name="William W."/>
        </authorList>
    </citation>
    <scope>NUCLEOTIDE SEQUENCE</scope>
</reference>
<protein>
    <submittedName>
        <fullName evidence="1">Uncharacterized protein</fullName>
    </submittedName>
</protein>
<gene>
    <name evidence="1" type="ORF">PECAL_3P13810</name>
</gene>
<accession>A0A8J2WWM5</accession>
<evidence type="ECO:0000313" key="1">
    <source>
        <dbReference type="EMBL" id="CAH0371437.1"/>
    </source>
</evidence>
<name>A0A8J2WWM5_9STRA</name>
<evidence type="ECO:0000313" key="2">
    <source>
        <dbReference type="Proteomes" id="UP000789595"/>
    </source>
</evidence>
<dbReference type="AlphaFoldDB" id="A0A8J2WWM5"/>
<comment type="caution">
    <text evidence="1">The sequence shown here is derived from an EMBL/GenBank/DDBJ whole genome shotgun (WGS) entry which is preliminary data.</text>
</comment>
<dbReference type="EMBL" id="CAKKNE010000003">
    <property type="protein sequence ID" value="CAH0371437.1"/>
    <property type="molecule type" value="Genomic_DNA"/>
</dbReference>
<sequence>MIQDLPEAGDVPVLGDHSARTVVQFLALCYPFLGPRTKTPADFAFDDISGIARFAHWCGAQNIIDQLGHELGARAVGLELAARQGYKAPKSVKKELFMTAFILGDLGRPVLFLDYALEWPEFFFSLNTAERAPFIKYAGPVFEQFIRRAADKLREGSCSPALLGLFERVALYLLHQRELHPDAGLVVPRSDDGLDAEFENVLASQSDDDGA</sequence>
<keyword evidence="2" id="KW-1185">Reference proteome</keyword>
<dbReference type="Proteomes" id="UP000789595">
    <property type="component" value="Unassembled WGS sequence"/>
</dbReference>
<proteinExistence type="predicted"/>